<keyword evidence="4" id="KW-0812">Transmembrane</keyword>
<evidence type="ECO:0000313" key="7">
    <source>
        <dbReference type="Ensembl" id="ENSSRHP00000002350.1"/>
    </source>
</evidence>
<dbReference type="InterPro" id="IPR040047">
    <property type="entry name" value="VPS50"/>
</dbReference>
<reference evidence="7" key="1">
    <citation type="submission" date="2025-08" db="UniProtKB">
        <authorList>
            <consortium name="Ensembl"/>
        </authorList>
    </citation>
    <scope>IDENTIFICATION</scope>
</reference>
<protein>
    <submittedName>
        <fullName evidence="7">Syndetin-like</fullName>
    </submittedName>
</protein>
<keyword evidence="4" id="KW-0472">Membrane</keyword>
<accession>A0A673FSK9</accession>
<sequence length="689" mass="80021">REQPTDPQAEQEIIDSIEEVYFSSDSFDTVQYELEKLPSDLNLLELEEYRDKLKRQQAAVSKRVADLILEKQPSYVKELERVTSLQTNLQLAAVICTNARRQLHAAKEGFTEASLGLLANQRRRQLLTGLLKSLRTIKTLQRTDVRLSEMLEEEDYPGAIQLCLECQKAASTFKHYNCIRWEQLDVALSKTCKHFDVSHYTKVQLAYKLLGKTQTAMDQLHMHFTQAIHNTVFQVVLGYVELCAGNADTKFQKMPYKDLCTHITTDSYIPCLTDLCKALWEVMLSYHLTMQWHDEHYKEEETTPGAVLYINMICIHISLNLWFYILYVNLICLPFIYISLFFLIDFAFIGKYMQMMNILKPIAFDVIHCVSQLFDYYLYAVYTFFGRNDMYESSGLGLISSRLRTTLSRIQESLINMVSPHASPEERKEKVPSPHLSQLVVLTSSDTLYGLAERVVATESLVFLAEQFEFLQPHLDTTMPSAKKPFLQQFYSQTVSTASELRKPIYWIVAAKAIDYEQMLLLMAGVKWDIKEIMSQHNVYVDVLLKEFEKFNQRLGDVSKIVRIPLPVSNVLWEHCIRLANRTLVEGYANVKKCSNEGRALMQLDFQQFLMKLEKLTDLRPIPDKEFVETYIKAYYLTENDMEQFIKNHREYSMKQLTNLVNVCLGSHINKKARQKLLAAIDDIDRPKR</sequence>
<dbReference type="InterPro" id="IPR019515">
    <property type="entry name" value="VPS54_N"/>
</dbReference>
<keyword evidence="1" id="KW-0813">Transport</keyword>
<evidence type="ECO:0000259" key="6">
    <source>
        <dbReference type="Pfam" id="PF10475"/>
    </source>
</evidence>
<evidence type="ECO:0000256" key="4">
    <source>
        <dbReference type="SAM" id="Phobius"/>
    </source>
</evidence>
<evidence type="ECO:0000256" key="1">
    <source>
        <dbReference type="ARBA" id="ARBA00022448"/>
    </source>
</evidence>
<evidence type="ECO:0000259" key="5">
    <source>
        <dbReference type="Pfam" id="PF10474"/>
    </source>
</evidence>
<organism evidence="7 8">
    <name type="scientific">Sinocyclocheilus rhinocerous</name>
    <dbReference type="NCBI Taxonomy" id="307959"/>
    <lineage>
        <taxon>Eukaryota</taxon>
        <taxon>Metazoa</taxon>
        <taxon>Chordata</taxon>
        <taxon>Craniata</taxon>
        <taxon>Vertebrata</taxon>
        <taxon>Euteleostomi</taxon>
        <taxon>Actinopterygii</taxon>
        <taxon>Neopterygii</taxon>
        <taxon>Teleostei</taxon>
        <taxon>Ostariophysi</taxon>
        <taxon>Cypriniformes</taxon>
        <taxon>Cyprinidae</taxon>
        <taxon>Cyprininae</taxon>
        <taxon>Sinocyclocheilus</taxon>
    </lineage>
</organism>
<keyword evidence="3" id="KW-0175">Coiled coil</keyword>
<evidence type="ECO:0000313" key="8">
    <source>
        <dbReference type="Proteomes" id="UP000472270"/>
    </source>
</evidence>
<dbReference type="Ensembl" id="ENSSRHT00000002447.1">
    <property type="protein sequence ID" value="ENSSRHP00000002350.1"/>
    <property type="gene ID" value="ENSSRHG00000001341.1"/>
</dbReference>
<dbReference type="Pfam" id="PF10475">
    <property type="entry name" value="Vps54_N"/>
    <property type="match status" value="1"/>
</dbReference>
<evidence type="ECO:0000256" key="2">
    <source>
        <dbReference type="ARBA" id="ARBA00022927"/>
    </source>
</evidence>
<dbReference type="GO" id="GO:0000149">
    <property type="term" value="F:SNARE binding"/>
    <property type="evidence" value="ECO:0007669"/>
    <property type="project" value="TreeGrafter"/>
</dbReference>
<dbReference type="GO" id="GO:0005829">
    <property type="term" value="C:cytosol"/>
    <property type="evidence" value="ECO:0007669"/>
    <property type="project" value="GOC"/>
</dbReference>
<keyword evidence="8" id="KW-1185">Reference proteome</keyword>
<dbReference type="AlphaFoldDB" id="A0A673FSK9"/>
<dbReference type="GO" id="GO:0042147">
    <property type="term" value="P:retrograde transport, endosome to Golgi"/>
    <property type="evidence" value="ECO:0007669"/>
    <property type="project" value="InterPro"/>
</dbReference>
<gene>
    <name evidence="7" type="primary">LOC107712924</name>
</gene>
<keyword evidence="2" id="KW-0653">Protein transport</keyword>
<name>A0A673FSK9_9TELE</name>
<feature type="domain" description="Vacuolar protein sorting-associated protein 54 N-terminal" evidence="6">
    <location>
        <begin position="14"/>
        <end position="292"/>
    </location>
</feature>
<dbReference type="InterPro" id="IPR019514">
    <property type="entry name" value="Syndetin_C"/>
</dbReference>
<dbReference type="GO" id="GO:1990745">
    <property type="term" value="C:EARP complex"/>
    <property type="evidence" value="ECO:0007669"/>
    <property type="project" value="InterPro"/>
</dbReference>
<dbReference type="PANTHER" id="PTHR13258:SF0">
    <property type="entry name" value="SYNDETIN"/>
    <property type="match status" value="1"/>
</dbReference>
<feature type="transmembrane region" description="Helical" evidence="4">
    <location>
        <begin position="362"/>
        <end position="385"/>
    </location>
</feature>
<feature type="transmembrane region" description="Helical" evidence="4">
    <location>
        <begin position="321"/>
        <end position="350"/>
    </location>
</feature>
<reference evidence="7" key="2">
    <citation type="submission" date="2025-09" db="UniProtKB">
        <authorList>
            <consortium name="Ensembl"/>
        </authorList>
    </citation>
    <scope>IDENTIFICATION</scope>
</reference>
<proteinExistence type="predicted"/>
<keyword evidence="4" id="KW-1133">Transmembrane helix</keyword>
<dbReference type="GO" id="GO:0015031">
    <property type="term" value="P:protein transport"/>
    <property type="evidence" value="ECO:0007669"/>
    <property type="project" value="UniProtKB-KW"/>
</dbReference>
<evidence type="ECO:0000256" key="3">
    <source>
        <dbReference type="ARBA" id="ARBA00023054"/>
    </source>
</evidence>
<dbReference type="Pfam" id="PF10474">
    <property type="entry name" value="Syndetin_C"/>
    <property type="match status" value="1"/>
</dbReference>
<dbReference type="Proteomes" id="UP000472270">
    <property type="component" value="Unassembled WGS sequence"/>
</dbReference>
<feature type="domain" description="Syndetin C-terminal" evidence="5">
    <location>
        <begin position="448"/>
        <end position="682"/>
    </location>
</feature>
<dbReference type="PANTHER" id="PTHR13258">
    <property type="entry name" value="SYNDETIN"/>
    <property type="match status" value="1"/>
</dbReference>
<dbReference type="GO" id="GO:0032456">
    <property type="term" value="P:endocytic recycling"/>
    <property type="evidence" value="ECO:0007669"/>
    <property type="project" value="InterPro"/>
</dbReference>